<dbReference type="InterPro" id="IPR011118">
    <property type="entry name" value="Tannase/feruloyl_esterase"/>
</dbReference>
<protein>
    <recommendedName>
        <fullName evidence="8">Carboxylic ester hydrolase</fullName>
        <ecNumber evidence="8">3.1.1.-</ecNumber>
    </recommendedName>
</protein>
<dbReference type="GO" id="GO:0030600">
    <property type="term" value="F:feruloyl esterase activity"/>
    <property type="evidence" value="ECO:0007669"/>
    <property type="project" value="UniProtKB-ARBA"/>
</dbReference>
<dbReference type="Gene3D" id="3.40.50.1820">
    <property type="entry name" value="alpha/beta hydrolase"/>
    <property type="match status" value="1"/>
</dbReference>
<sequence>MQSLNLLPVLAALAVGASAGSANNNLTCSSSFFSSIIPSNATLNYVNHVPQNGSFGDRWANENATALPEGCAVSVNVPSSNVTGYNIALFLPTSWNTRFMATGSGGYGGYTSWSEMSRLAQYGFAVISTDTGHSSGEPDGRWAYHHPEMVIDWAWRALHGSVVIGKDLTASYYDQPAEYSYYSGCSTGGRQGLKEIQAFPEDFDGALIGAPAWDISVLAPFVAWFGAQNSPLNSSHHLSYDLVSALRSEIVRQCDPQDGLTDGIIMDPRACDFRLEAMLCKSSSNSSSCLTPAQMETARRLISPWVDVNATYVFPTFPLGADLHIASFDNPSATGTQWGSLGTDWIQYWVLNQSESIDWVNLNYYDVTELSASINPGDAVAGVDISKFQQRGGKIIHYHGYADEFIPTDHSRNYYDHVNQVFAQSGVDLDDFYRFFQIPGMAHCYSSDTAPWYIAGSLQNLDDNSFGVPGYDDRHHNSILALLAWTEKNEAPDYLIPTKYNNDTASQGVEIQRPVCPYPKKARYTGGDVKSPDSWKCA</sequence>
<dbReference type="GO" id="GO:0046872">
    <property type="term" value="F:metal ion binding"/>
    <property type="evidence" value="ECO:0007669"/>
    <property type="project" value="UniProtKB-KW"/>
</dbReference>
<keyword evidence="2" id="KW-0719">Serine esterase</keyword>
<dbReference type="PANTHER" id="PTHR33938:SF2">
    <property type="entry name" value="CARBOXYLIC ESTER HYDROLASE"/>
    <property type="match status" value="1"/>
</dbReference>
<evidence type="ECO:0000256" key="3">
    <source>
        <dbReference type="ARBA" id="ARBA00022723"/>
    </source>
</evidence>
<proteinExistence type="inferred from homology"/>
<dbReference type="VEuPathDB" id="FungiDB:BO71DRAFT_474114"/>
<dbReference type="Proteomes" id="UP000247810">
    <property type="component" value="Unassembled WGS sequence"/>
</dbReference>
<dbReference type="OrthoDB" id="3039123at2759"/>
<feature type="chain" id="PRO_5016192975" description="Carboxylic ester hydrolase" evidence="8">
    <location>
        <begin position="23"/>
        <end position="538"/>
    </location>
</feature>
<organism evidence="9 10">
    <name type="scientific">Aspergillus ellipticus CBS 707.79</name>
    <dbReference type="NCBI Taxonomy" id="1448320"/>
    <lineage>
        <taxon>Eukaryota</taxon>
        <taxon>Fungi</taxon>
        <taxon>Dikarya</taxon>
        <taxon>Ascomycota</taxon>
        <taxon>Pezizomycotina</taxon>
        <taxon>Eurotiomycetes</taxon>
        <taxon>Eurotiomycetidae</taxon>
        <taxon>Eurotiales</taxon>
        <taxon>Aspergillaceae</taxon>
        <taxon>Aspergillus</taxon>
        <taxon>Aspergillus subgen. Circumdati</taxon>
    </lineage>
</organism>
<dbReference type="STRING" id="1448320.A0A319DD57"/>
<dbReference type="InterPro" id="IPR029058">
    <property type="entry name" value="AB_hydrolase_fold"/>
</dbReference>
<dbReference type="PANTHER" id="PTHR33938">
    <property type="entry name" value="FERULOYL ESTERASE B-RELATED"/>
    <property type="match status" value="1"/>
</dbReference>
<keyword evidence="4 8" id="KW-0732">Signal</keyword>
<keyword evidence="10" id="KW-1185">Reference proteome</keyword>
<evidence type="ECO:0000256" key="4">
    <source>
        <dbReference type="ARBA" id="ARBA00022729"/>
    </source>
</evidence>
<evidence type="ECO:0000256" key="6">
    <source>
        <dbReference type="ARBA" id="ARBA00022837"/>
    </source>
</evidence>
<keyword evidence="6" id="KW-0106">Calcium</keyword>
<feature type="signal peptide" evidence="8">
    <location>
        <begin position="1"/>
        <end position="22"/>
    </location>
</feature>
<keyword evidence="5 8" id="KW-0378">Hydrolase</keyword>
<evidence type="ECO:0000256" key="5">
    <source>
        <dbReference type="ARBA" id="ARBA00022801"/>
    </source>
</evidence>
<name>A0A319DD57_9EURO</name>
<evidence type="ECO:0000313" key="10">
    <source>
        <dbReference type="Proteomes" id="UP000247810"/>
    </source>
</evidence>
<keyword evidence="3" id="KW-0479">Metal-binding</keyword>
<keyword evidence="7" id="KW-1015">Disulfide bond</keyword>
<gene>
    <name evidence="9" type="ORF">BO71DRAFT_474114</name>
</gene>
<dbReference type="AlphaFoldDB" id="A0A319DD57"/>
<evidence type="ECO:0000256" key="2">
    <source>
        <dbReference type="ARBA" id="ARBA00022487"/>
    </source>
</evidence>
<comment type="similarity">
    <text evidence="1 8">Belongs to the tannase family.</text>
</comment>
<evidence type="ECO:0000256" key="8">
    <source>
        <dbReference type="RuleBase" id="RU361238"/>
    </source>
</evidence>
<evidence type="ECO:0000256" key="1">
    <source>
        <dbReference type="ARBA" id="ARBA00006249"/>
    </source>
</evidence>
<evidence type="ECO:0000256" key="7">
    <source>
        <dbReference type="ARBA" id="ARBA00023157"/>
    </source>
</evidence>
<dbReference type="EC" id="3.1.1.-" evidence="8"/>
<accession>A0A319DD57</accession>
<dbReference type="SUPFAM" id="SSF53474">
    <property type="entry name" value="alpha/beta-Hydrolases"/>
    <property type="match status" value="1"/>
</dbReference>
<evidence type="ECO:0000313" key="9">
    <source>
        <dbReference type="EMBL" id="PYH95299.1"/>
    </source>
</evidence>
<dbReference type="EMBL" id="KZ825855">
    <property type="protein sequence ID" value="PYH95299.1"/>
    <property type="molecule type" value="Genomic_DNA"/>
</dbReference>
<reference evidence="9 10" key="1">
    <citation type="submission" date="2018-02" db="EMBL/GenBank/DDBJ databases">
        <title>The genomes of Aspergillus section Nigri reveals drivers in fungal speciation.</title>
        <authorList>
            <consortium name="DOE Joint Genome Institute"/>
            <person name="Vesth T.C."/>
            <person name="Nybo J."/>
            <person name="Theobald S."/>
            <person name="Brandl J."/>
            <person name="Frisvad J.C."/>
            <person name="Nielsen K.F."/>
            <person name="Lyhne E.K."/>
            <person name="Kogle M.E."/>
            <person name="Kuo A."/>
            <person name="Riley R."/>
            <person name="Clum A."/>
            <person name="Nolan M."/>
            <person name="Lipzen A."/>
            <person name="Salamov A."/>
            <person name="Henrissat B."/>
            <person name="Wiebenga A."/>
            <person name="De vries R.P."/>
            <person name="Grigoriev I.V."/>
            <person name="Mortensen U.H."/>
            <person name="Andersen M.R."/>
            <person name="Baker S.E."/>
        </authorList>
    </citation>
    <scope>NUCLEOTIDE SEQUENCE [LARGE SCALE GENOMIC DNA]</scope>
    <source>
        <strain evidence="9 10">CBS 707.79</strain>
    </source>
</reference>
<dbReference type="Pfam" id="PF07519">
    <property type="entry name" value="Tannase"/>
    <property type="match status" value="1"/>
</dbReference>